<dbReference type="FunFam" id="3.80.10.10:FF:000288">
    <property type="entry name" value="LRR receptor-like serine/threonine-protein kinase EFR"/>
    <property type="match status" value="1"/>
</dbReference>
<evidence type="ECO:0000256" key="7">
    <source>
        <dbReference type="ARBA" id="ARBA00022553"/>
    </source>
</evidence>
<dbReference type="GO" id="GO:0005524">
    <property type="term" value="F:ATP binding"/>
    <property type="evidence" value="ECO:0007669"/>
    <property type="project" value="UniProtKB-UniRule"/>
</dbReference>
<keyword evidence="10 26" id="KW-0812">Transmembrane</keyword>
<dbReference type="Proteomes" id="UP000244336">
    <property type="component" value="Chromosome 4"/>
</dbReference>
<evidence type="ECO:0000256" key="1">
    <source>
        <dbReference type="ARBA" id="ARBA00004251"/>
    </source>
</evidence>
<evidence type="ECO:0000256" key="3">
    <source>
        <dbReference type="ARBA" id="ARBA00008684"/>
    </source>
</evidence>
<keyword evidence="16 26" id="KW-1133">Transmembrane helix</keyword>
<dbReference type="PROSITE" id="PS00107">
    <property type="entry name" value="PROTEIN_KINASE_ATP"/>
    <property type="match status" value="1"/>
</dbReference>
<dbReference type="Pfam" id="PF08263">
    <property type="entry name" value="LRRNT_2"/>
    <property type="match status" value="1"/>
</dbReference>
<evidence type="ECO:0000256" key="14">
    <source>
        <dbReference type="ARBA" id="ARBA00022777"/>
    </source>
</evidence>
<dbReference type="Gene3D" id="3.30.200.20">
    <property type="entry name" value="Phosphorylase Kinase, domain 1"/>
    <property type="match status" value="1"/>
</dbReference>
<dbReference type="FunFam" id="3.30.200.20:FF:000432">
    <property type="entry name" value="LRR receptor-like serine/threonine-protein kinase EFR"/>
    <property type="match status" value="1"/>
</dbReference>
<evidence type="ECO:0000256" key="11">
    <source>
        <dbReference type="ARBA" id="ARBA00022729"/>
    </source>
</evidence>
<keyword evidence="14" id="KW-0418">Kinase</keyword>
<evidence type="ECO:0000256" key="24">
    <source>
        <dbReference type="ARBA" id="ARBA00072040"/>
    </source>
</evidence>
<feature type="chain" id="PRO_5015487512" description="Receptor kinase-like protein Xa21" evidence="27">
    <location>
        <begin position="24"/>
        <end position="1071"/>
    </location>
</feature>
<keyword evidence="13 25" id="KW-0547">Nucleotide-binding</keyword>
<comment type="function">
    <text evidence="22">Receptor kinase that detects X.oryzae pv. oryzae protein Ax21 to promote innate immunity. Following X.oryzae pv. oryzae protein Ax21 detection, undergoes cleavage, releasing the processed protein kinase Xa21 chain.</text>
</comment>
<dbReference type="PANTHER" id="PTHR48005:SF88">
    <property type="entry name" value="PROTEIN KINASE DOMAIN-CONTAINING PROTEIN"/>
    <property type="match status" value="1"/>
</dbReference>
<dbReference type="PROSITE" id="PS00108">
    <property type="entry name" value="PROTEIN_KINASE_ST"/>
    <property type="match status" value="1"/>
</dbReference>
<dbReference type="PRINTS" id="PR00019">
    <property type="entry name" value="LEURICHRPT"/>
</dbReference>
<keyword evidence="6" id="KW-0723">Serine/threonine-protein kinase</keyword>
<evidence type="ECO:0000256" key="26">
    <source>
        <dbReference type="SAM" id="Phobius"/>
    </source>
</evidence>
<dbReference type="SMART" id="SM00369">
    <property type="entry name" value="LRR_TYP"/>
    <property type="match status" value="10"/>
</dbReference>
<evidence type="ECO:0000256" key="10">
    <source>
        <dbReference type="ARBA" id="ARBA00022692"/>
    </source>
</evidence>
<dbReference type="GO" id="GO:0004674">
    <property type="term" value="F:protein serine/threonine kinase activity"/>
    <property type="evidence" value="ECO:0007669"/>
    <property type="project" value="UniProtKB-KW"/>
</dbReference>
<evidence type="ECO:0000256" key="8">
    <source>
        <dbReference type="ARBA" id="ARBA00022614"/>
    </source>
</evidence>
<dbReference type="EMBL" id="CM009752">
    <property type="protein sequence ID" value="PUZ60132.1"/>
    <property type="molecule type" value="Genomic_DNA"/>
</dbReference>
<dbReference type="Gene3D" id="1.10.510.10">
    <property type="entry name" value="Transferase(Phosphotransferase) domain 1"/>
    <property type="match status" value="1"/>
</dbReference>
<feature type="signal peptide" evidence="27">
    <location>
        <begin position="1"/>
        <end position="23"/>
    </location>
</feature>
<comment type="catalytic activity">
    <reaction evidence="20">
        <text>L-threonyl-[protein] + ATP = O-phospho-L-threonyl-[protein] + ADP + H(+)</text>
        <dbReference type="Rhea" id="RHEA:46608"/>
        <dbReference type="Rhea" id="RHEA-COMP:11060"/>
        <dbReference type="Rhea" id="RHEA-COMP:11605"/>
        <dbReference type="ChEBI" id="CHEBI:15378"/>
        <dbReference type="ChEBI" id="CHEBI:30013"/>
        <dbReference type="ChEBI" id="CHEBI:30616"/>
        <dbReference type="ChEBI" id="CHEBI:61977"/>
        <dbReference type="ChEBI" id="CHEBI:456216"/>
        <dbReference type="EC" id="2.7.11.1"/>
    </reaction>
</comment>
<evidence type="ECO:0000256" key="4">
    <source>
        <dbReference type="ARBA" id="ARBA00012513"/>
    </source>
</evidence>
<protein>
    <recommendedName>
        <fullName evidence="24">Receptor kinase-like protein Xa21</fullName>
        <ecNumber evidence="4">2.7.11.1</ecNumber>
    </recommendedName>
</protein>
<dbReference type="SUPFAM" id="SSF52058">
    <property type="entry name" value="L domain-like"/>
    <property type="match status" value="1"/>
</dbReference>
<evidence type="ECO:0000256" key="5">
    <source>
        <dbReference type="ARBA" id="ARBA00022475"/>
    </source>
</evidence>
<dbReference type="InterPro" id="IPR013210">
    <property type="entry name" value="LRR_N_plant-typ"/>
</dbReference>
<evidence type="ECO:0000256" key="20">
    <source>
        <dbReference type="ARBA" id="ARBA00047899"/>
    </source>
</evidence>
<keyword evidence="30" id="KW-1185">Reference proteome</keyword>
<comment type="catalytic activity">
    <reaction evidence="21">
        <text>L-seryl-[protein] + ATP = O-phospho-L-seryl-[protein] + ADP + H(+)</text>
        <dbReference type="Rhea" id="RHEA:17989"/>
        <dbReference type="Rhea" id="RHEA-COMP:9863"/>
        <dbReference type="Rhea" id="RHEA-COMP:11604"/>
        <dbReference type="ChEBI" id="CHEBI:15378"/>
        <dbReference type="ChEBI" id="CHEBI:29999"/>
        <dbReference type="ChEBI" id="CHEBI:30616"/>
        <dbReference type="ChEBI" id="CHEBI:83421"/>
        <dbReference type="ChEBI" id="CHEBI:456216"/>
        <dbReference type="EC" id="2.7.11.1"/>
    </reaction>
</comment>
<dbReference type="OrthoDB" id="676979at2759"/>
<keyword evidence="11 27" id="KW-0732">Signal</keyword>
<feature type="transmembrane region" description="Helical" evidence="26">
    <location>
        <begin position="712"/>
        <end position="736"/>
    </location>
</feature>
<dbReference type="AlphaFoldDB" id="A0A2T7DX41"/>
<dbReference type="FunFam" id="3.80.10.10:FF:000041">
    <property type="entry name" value="LRR receptor-like serine/threonine-protein kinase ERECTA"/>
    <property type="match status" value="1"/>
</dbReference>
<keyword evidence="19" id="KW-0325">Glycoprotein</keyword>
<dbReference type="InterPro" id="IPR051420">
    <property type="entry name" value="Ser_Thr_Kinases_DiverseReg"/>
</dbReference>
<dbReference type="SUPFAM" id="SSF56112">
    <property type="entry name" value="Protein kinase-like (PK-like)"/>
    <property type="match status" value="1"/>
</dbReference>
<evidence type="ECO:0000256" key="18">
    <source>
        <dbReference type="ARBA" id="ARBA00023170"/>
    </source>
</evidence>
<keyword evidence="5" id="KW-1003">Cell membrane</keyword>
<dbReference type="GO" id="GO:0005886">
    <property type="term" value="C:plasma membrane"/>
    <property type="evidence" value="ECO:0007669"/>
    <property type="project" value="UniProtKB-SubCell"/>
</dbReference>
<dbReference type="InterPro" id="IPR000719">
    <property type="entry name" value="Prot_kinase_dom"/>
</dbReference>
<comment type="function">
    <text evidence="23">The processed protein kinase Xa21 chain released by protein cleavage after X.oryzae pv. oryzae protein Ax21 detection translocates into the nucleus where it can bind and regulate WRKY62, a transcription factor. Confers resistance to the bacterial pathogen X.oryzae pv. oryzae (Xoo).</text>
</comment>
<dbReference type="PANTHER" id="PTHR48005">
    <property type="entry name" value="LEUCINE RICH REPEAT KINASE 2"/>
    <property type="match status" value="1"/>
</dbReference>
<accession>A0A2T7DX41</accession>
<evidence type="ECO:0000256" key="17">
    <source>
        <dbReference type="ARBA" id="ARBA00023136"/>
    </source>
</evidence>
<keyword evidence="8" id="KW-0433">Leucine-rich repeat</keyword>
<evidence type="ECO:0000256" key="25">
    <source>
        <dbReference type="PROSITE-ProRule" id="PRU10141"/>
    </source>
</evidence>
<dbReference type="InterPro" id="IPR001611">
    <property type="entry name" value="Leu-rich_rpt"/>
</dbReference>
<comment type="similarity">
    <text evidence="3">Belongs to the protein kinase superfamily. Ser/Thr protein kinase family.</text>
</comment>
<dbReference type="InterPro" id="IPR025875">
    <property type="entry name" value="Leu-rich_rpt_4"/>
</dbReference>
<dbReference type="Gramene" id="PUZ60132">
    <property type="protein sequence ID" value="PUZ60132"/>
    <property type="gene ID" value="GQ55_4G099600"/>
</dbReference>
<evidence type="ECO:0000256" key="27">
    <source>
        <dbReference type="SAM" id="SignalP"/>
    </source>
</evidence>
<evidence type="ECO:0000256" key="9">
    <source>
        <dbReference type="ARBA" id="ARBA00022679"/>
    </source>
</evidence>
<dbReference type="FunFam" id="3.80.10.10:FF:000275">
    <property type="entry name" value="Leucine-rich repeat receptor-like protein kinase"/>
    <property type="match status" value="1"/>
</dbReference>
<name>A0A2T7DX41_9POAL</name>
<dbReference type="InterPro" id="IPR001245">
    <property type="entry name" value="Ser-Thr/Tyr_kinase_cat_dom"/>
</dbReference>
<keyword evidence="12" id="KW-0677">Repeat</keyword>
<dbReference type="SMART" id="SM00220">
    <property type="entry name" value="S_TKc"/>
    <property type="match status" value="1"/>
</dbReference>
<dbReference type="InterPro" id="IPR032675">
    <property type="entry name" value="LRR_dom_sf"/>
</dbReference>
<evidence type="ECO:0000256" key="12">
    <source>
        <dbReference type="ARBA" id="ARBA00022737"/>
    </source>
</evidence>
<dbReference type="Pfam" id="PF12799">
    <property type="entry name" value="LRR_4"/>
    <property type="match status" value="1"/>
</dbReference>
<comment type="subcellular location">
    <subcellularLocation>
        <location evidence="1">Cell membrane</location>
        <topology evidence="1">Single-pass type I membrane protein</topology>
    </subcellularLocation>
    <subcellularLocation>
        <location evidence="2">Endoplasmic reticulum membrane</location>
        <topology evidence="2">Single-pass membrane protein</topology>
    </subcellularLocation>
</comment>
<reference evidence="29 30" key="1">
    <citation type="submission" date="2018-04" db="EMBL/GenBank/DDBJ databases">
        <title>WGS assembly of Panicum hallii var. hallii HAL2.</title>
        <authorList>
            <person name="Lovell J."/>
            <person name="Jenkins J."/>
            <person name="Lowry D."/>
            <person name="Mamidi S."/>
            <person name="Sreedasyam A."/>
            <person name="Weng X."/>
            <person name="Barry K."/>
            <person name="Bonette J."/>
            <person name="Campitelli B."/>
            <person name="Daum C."/>
            <person name="Gordon S."/>
            <person name="Gould B."/>
            <person name="Lipzen A."/>
            <person name="MacQueen A."/>
            <person name="Palacio-Mejia J."/>
            <person name="Plott C."/>
            <person name="Shakirov E."/>
            <person name="Shu S."/>
            <person name="Yoshinaga Y."/>
            <person name="Zane M."/>
            <person name="Rokhsar D."/>
            <person name="Grimwood J."/>
            <person name="Schmutz J."/>
            <person name="Juenger T."/>
        </authorList>
    </citation>
    <scope>NUCLEOTIDE SEQUENCE [LARGE SCALE GENOMIC DNA]</scope>
    <source>
        <strain evidence="30">cv. HAL2</strain>
    </source>
</reference>
<keyword evidence="18" id="KW-0675">Receptor</keyword>
<dbReference type="InterPro" id="IPR011009">
    <property type="entry name" value="Kinase-like_dom_sf"/>
</dbReference>
<evidence type="ECO:0000256" key="21">
    <source>
        <dbReference type="ARBA" id="ARBA00048679"/>
    </source>
</evidence>
<dbReference type="FunFam" id="3.80.10.10:FF:001158">
    <property type="entry name" value="Leucine-rich repeat protein kinase family protein"/>
    <property type="match status" value="1"/>
</dbReference>
<dbReference type="FunFam" id="1.10.510.10:FF:000358">
    <property type="entry name" value="Putative leucine-rich repeat receptor-like serine/threonine-protein kinase"/>
    <property type="match status" value="1"/>
</dbReference>
<organism evidence="29 30">
    <name type="scientific">Panicum hallii var. hallii</name>
    <dbReference type="NCBI Taxonomy" id="1504633"/>
    <lineage>
        <taxon>Eukaryota</taxon>
        <taxon>Viridiplantae</taxon>
        <taxon>Streptophyta</taxon>
        <taxon>Embryophyta</taxon>
        <taxon>Tracheophyta</taxon>
        <taxon>Spermatophyta</taxon>
        <taxon>Magnoliopsida</taxon>
        <taxon>Liliopsida</taxon>
        <taxon>Poales</taxon>
        <taxon>Poaceae</taxon>
        <taxon>PACMAD clade</taxon>
        <taxon>Panicoideae</taxon>
        <taxon>Panicodae</taxon>
        <taxon>Paniceae</taxon>
        <taxon>Panicinae</taxon>
        <taxon>Panicum</taxon>
        <taxon>Panicum sect. Panicum</taxon>
    </lineage>
</organism>
<evidence type="ECO:0000313" key="29">
    <source>
        <dbReference type="EMBL" id="PUZ60132.1"/>
    </source>
</evidence>
<gene>
    <name evidence="29" type="ORF">GQ55_4G099600</name>
</gene>
<dbReference type="PROSITE" id="PS50011">
    <property type="entry name" value="PROTEIN_KINASE_DOM"/>
    <property type="match status" value="1"/>
</dbReference>
<dbReference type="EC" id="2.7.11.1" evidence="4"/>
<dbReference type="Pfam" id="PF07714">
    <property type="entry name" value="PK_Tyr_Ser-Thr"/>
    <property type="match status" value="1"/>
</dbReference>
<sequence length="1071" mass="116738">MASPGLLPLGLVWLLSIFTNICSQPIAISNETESDRQALLCIKTQLSEAPVFTAWSNASLELCKWRGVTCSAQSPRRVIELNMASQGIRGDIPTCIAKLSSLRKLQLSNNSLHGVIPSELGLLSKLSILNLSMNSLEGNIPAELISCSQLQILDLSSNSLSGEIPPSLSQCTHLQEINLSSNKLQGRIPFAFGNLPWLQILVLAGNRLSGTIPPSLGSSLSLTHVDLGSNPLMGGIPESLAKSPSLQILRLISNNLAGEIPKALFNSSSLIVICLQKNNLLGSLPPFIAPSPPLKHLNLGDNHLSGTIPPSIGNLSSLITLYLNQNKLVGSIPQSIGNVPTLEKVNLNINSLSGTVPPSLFNMSSLKYLGMANNSLIGKLPSDIGYTLPNIQDLILSGNKFEGPFPTSLLHAYNLRWLYLANNSLTGFIPFFGSLPNLEELDLSYNMLEADDWEIGNLKNLNTVFMDYNLFTGNIPSTIANLHSLVYLALAQNNLTGQIPDTIGNLVQLNDLKLDGNNLSGGIPATLGQCTQLKILNLAHNSLEGSIPSKIFKISSLSEELDLSHNYLSGAIPEEVGNLINLNKLSISNNRLSGTIPSALGQCMLLEHLEMQSNYFEGSIPQSFAKLVGIIEMDISQNNLSGEIPEFFASYHSLHHINLSFNNFDGAVPRGGIFDIAGAVSIAGNDHLCTNIPTQRMPLCSTFIDRKVKHKFLVLALKITIPIAAVVITTFSYLATIHCRKRMQAKPQTLHEHMKKITYKDIVKATDKFSSANLIGSGSFGMVYKGNLNNQENEVAIKIFNLDIYGAHRSFVAECEALRNIRHRNLVKILTVCSSVDYSGADFKALVFQYMPNGSLEMWLHPKDHAHGERKILNLSQRINIALDVASVMDYLHNQCASPLIHCDLKPSNILLDLDMAAYVSDFGLARFLCIRDAGQDCSASLACLKGSIGYIPPEYGMREEISTKGDVYSFGVLLLEMITGSSPTDQKFTDGTNLHSFVDRAFPKKTHEIIDPVMLQDEVDVMETMKSCIIPLVRIGLSCSMTSPRERPGMGQVCTEILKIKQTLSNSHAE</sequence>
<evidence type="ECO:0000256" key="6">
    <source>
        <dbReference type="ARBA" id="ARBA00022527"/>
    </source>
</evidence>
<feature type="binding site" evidence="25">
    <location>
        <position position="798"/>
    </location>
    <ligand>
        <name>ATP</name>
        <dbReference type="ChEBI" id="CHEBI:30616"/>
    </ligand>
</feature>
<keyword evidence="9" id="KW-0808">Transferase</keyword>
<dbReference type="Pfam" id="PF23598">
    <property type="entry name" value="LRR_14"/>
    <property type="match status" value="1"/>
</dbReference>
<dbReference type="InterPro" id="IPR055414">
    <property type="entry name" value="LRR_R13L4/SHOC2-like"/>
</dbReference>
<evidence type="ECO:0000256" key="23">
    <source>
        <dbReference type="ARBA" id="ARBA00056628"/>
    </source>
</evidence>
<keyword evidence="7" id="KW-0597">Phosphoprotein</keyword>
<dbReference type="STRING" id="1504633.A0A2T7DX41"/>
<dbReference type="Pfam" id="PF00560">
    <property type="entry name" value="LRR_1"/>
    <property type="match status" value="4"/>
</dbReference>
<evidence type="ECO:0000259" key="28">
    <source>
        <dbReference type="PROSITE" id="PS50011"/>
    </source>
</evidence>
<evidence type="ECO:0000256" key="15">
    <source>
        <dbReference type="ARBA" id="ARBA00022840"/>
    </source>
</evidence>
<dbReference type="GO" id="GO:0005789">
    <property type="term" value="C:endoplasmic reticulum membrane"/>
    <property type="evidence" value="ECO:0007669"/>
    <property type="project" value="UniProtKB-SubCell"/>
</dbReference>
<evidence type="ECO:0000256" key="13">
    <source>
        <dbReference type="ARBA" id="ARBA00022741"/>
    </source>
</evidence>
<evidence type="ECO:0000256" key="2">
    <source>
        <dbReference type="ARBA" id="ARBA00004389"/>
    </source>
</evidence>
<dbReference type="Pfam" id="PF13855">
    <property type="entry name" value="LRR_8"/>
    <property type="match status" value="1"/>
</dbReference>
<dbReference type="SUPFAM" id="SSF52047">
    <property type="entry name" value="RNI-like"/>
    <property type="match status" value="1"/>
</dbReference>
<dbReference type="InterPro" id="IPR003591">
    <property type="entry name" value="Leu-rich_rpt_typical-subtyp"/>
</dbReference>
<evidence type="ECO:0000256" key="22">
    <source>
        <dbReference type="ARBA" id="ARBA00054320"/>
    </source>
</evidence>
<feature type="domain" description="Protein kinase" evidence="28">
    <location>
        <begin position="769"/>
        <end position="1065"/>
    </location>
</feature>
<evidence type="ECO:0000313" key="30">
    <source>
        <dbReference type="Proteomes" id="UP000244336"/>
    </source>
</evidence>
<dbReference type="Gene3D" id="3.80.10.10">
    <property type="entry name" value="Ribonuclease Inhibitor"/>
    <property type="match status" value="4"/>
</dbReference>
<proteinExistence type="inferred from homology"/>
<keyword evidence="15 25" id="KW-0067">ATP-binding</keyword>
<dbReference type="InterPro" id="IPR017441">
    <property type="entry name" value="Protein_kinase_ATP_BS"/>
</dbReference>
<dbReference type="InterPro" id="IPR008271">
    <property type="entry name" value="Ser/Thr_kinase_AS"/>
</dbReference>
<keyword evidence="17 26" id="KW-0472">Membrane</keyword>
<evidence type="ECO:0000256" key="19">
    <source>
        <dbReference type="ARBA" id="ARBA00023180"/>
    </source>
</evidence>
<evidence type="ECO:0000256" key="16">
    <source>
        <dbReference type="ARBA" id="ARBA00022989"/>
    </source>
</evidence>